<proteinExistence type="predicted"/>
<accession>A0A1I0IM65</accession>
<dbReference type="EMBL" id="FOIL01000088">
    <property type="protein sequence ID" value="SET97454.1"/>
    <property type="molecule type" value="Genomic_DNA"/>
</dbReference>
<protein>
    <submittedName>
        <fullName evidence="1">Uncharacterized protein</fullName>
    </submittedName>
</protein>
<dbReference type="OrthoDB" id="9861666at2"/>
<dbReference type="Proteomes" id="UP000199820">
    <property type="component" value="Unassembled WGS sequence"/>
</dbReference>
<dbReference type="RefSeq" id="WP_143050888.1">
    <property type="nucleotide sequence ID" value="NZ_FOIL01000088.1"/>
</dbReference>
<reference evidence="1 2" key="1">
    <citation type="submission" date="2016-10" db="EMBL/GenBank/DDBJ databases">
        <authorList>
            <person name="de Groot N.N."/>
        </authorList>
    </citation>
    <scope>NUCLEOTIDE SEQUENCE [LARGE SCALE GENOMIC DNA]</scope>
    <source>
        <strain evidence="1 2">KH1P1</strain>
    </source>
</reference>
<organism evidence="1 2">
    <name type="scientific">[Clostridium] aminophilum</name>
    <dbReference type="NCBI Taxonomy" id="1526"/>
    <lineage>
        <taxon>Bacteria</taxon>
        <taxon>Bacillati</taxon>
        <taxon>Bacillota</taxon>
        <taxon>Clostridia</taxon>
        <taxon>Lachnospirales</taxon>
        <taxon>Lachnospiraceae</taxon>
    </lineage>
</organism>
<evidence type="ECO:0000313" key="2">
    <source>
        <dbReference type="Proteomes" id="UP000199820"/>
    </source>
</evidence>
<keyword evidence="2" id="KW-1185">Reference proteome</keyword>
<gene>
    <name evidence="1" type="ORF">SAMN04487771_10887</name>
</gene>
<name>A0A1I0IM65_9FIRM</name>
<sequence>MKEYKGKNLEFDGQTLFIGYQLEYAGKTVLSGINRKAERPMPIWLEIDPDVEQKEERSNCFEHKESGERAESRGNGKFRLISSPQEIHVLQLFVMNEMIQKGEIPENFFQKPDPEDKIVGKWISSIQFWKKEKKHTDAMILNLRENGTYEMTWQPEMIPGEFALERVGEAFRKPESDRRMVTGRWGKLDDHLQRVKKPDPYANRDYRLMAEADAPYGKVPVAAVLHKSLITHKPALTVTFYSAEGMEETLQVTFYRPDMV</sequence>
<evidence type="ECO:0000313" key="1">
    <source>
        <dbReference type="EMBL" id="SET97454.1"/>
    </source>
</evidence>
<dbReference type="AlphaFoldDB" id="A0A1I0IM65"/>